<dbReference type="Proteomes" id="UP000297975">
    <property type="component" value="Unassembled WGS sequence"/>
</dbReference>
<reference evidence="1 2" key="1">
    <citation type="submission" date="2019-03" db="EMBL/GenBank/DDBJ databases">
        <authorList>
            <person name="He R.-H."/>
        </authorList>
    </citation>
    <scope>NUCLEOTIDE SEQUENCE [LARGE SCALE GENOMIC DNA]</scope>
    <source>
        <strain evidence="2">SH 714</strain>
    </source>
</reference>
<gene>
    <name evidence="1" type="ORF">E3U55_03475</name>
</gene>
<accession>A0A4Y8ISX0</accession>
<sequence>MEVTCMTCKKEYIIDFKDKQYNKIKSGKSKLYVCKTCNEGVQRESIKTTGISPNDVDEYGKYLK</sequence>
<evidence type="ECO:0000313" key="2">
    <source>
        <dbReference type="Proteomes" id="UP000297975"/>
    </source>
</evidence>
<dbReference type="AlphaFoldDB" id="A0A4Y8ISX0"/>
<proteinExistence type="predicted"/>
<dbReference type="InterPro" id="IPR019241">
    <property type="entry name" value="DUF2197"/>
</dbReference>
<keyword evidence="2" id="KW-1185">Reference proteome</keyword>
<dbReference type="RefSeq" id="WP_134338948.1">
    <property type="nucleotide sequence ID" value="NZ_SOPW01000003.1"/>
</dbReference>
<evidence type="ECO:0000313" key="1">
    <source>
        <dbReference type="EMBL" id="TFB23887.1"/>
    </source>
</evidence>
<comment type="caution">
    <text evidence="1">The sequence shown here is derived from an EMBL/GenBank/DDBJ whole genome shotgun (WGS) entry which is preliminary data.</text>
</comment>
<protein>
    <submittedName>
        <fullName evidence="1">DUF2197 domain-containing protein</fullName>
    </submittedName>
</protein>
<name>A0A4Y8ISX0_9BACI</name>
<organism evidence="1 2">
    <name type="scientific">Filobacillus milosensis</name>
    <dbReference type="NCBI Taxonomy" id="94137"/>
    <lineage>
        <taxon>Bacteria</taxon>
        <taxon>Bacillati</taxon>
        <taxon>Bacillota</taxon>
        <taxon>Bacilli</taxon>
        <taxon>Bacillales</taxon>
        <taxon>Bacillaceae</taxon>
        <taxon>Filobacillus</taxon>
    </lineage>
</organism>
<dbReference type="EMBL" id="SOPW01000003">
    <property type="protein sequence ID" value="TFB23887.1"/>
    <property type="molecule type" value="Genomic_DNA"/>
</dbReference>
<dbReference type="OrthoDB" id="2989868at2"/>
<dbReference type="Pfam" id="PF09963">
    <property type="entry name" value="DUF2197"/>
    <property type="match status" value="1"/>
</dbReference>